<sequence>MNISLLIILIFMCLALYLGIQAKQGKKMNMEQWAVGGRGFGTLFIFLLIAGEVYTTFTFLGGSGWAYSKGAAAYYVPAYIFLAYVLSYWLAPKIWRYAKENKLLSQPDFFATKYRSPYLGVLVAIVGCLALVPNIIIQFKGLGIIVSQSSYGAISQTTASCIGALVVTIYVMVSGIHGSAWTSVIKDFMILIVVVFLGLYIPFHYFGGIQPMFEAVHNVKPELLTLPDQGLSTSWFISTVLLNAIGFYIMPTSFMVVLTAKGERAIRKNAIILPLYTILLLFVFFIGYAAVVQIPGLQGGEGDLSLLKLATQTFDPWIVGFIGAAGLLTALVPASVMLMSTSIGLTQNLYKVLVPSATEKQLSFTSKVFIFLLSAISLYFTVNGSDALAILNIMSYGLIIQLAPTLFCSLIKNNFVNKYGAFAGIIAGELMVLYMTVTEKTIGTLLPYAPQAIQDINTGYIALLINIIVMVVVSLATKNVKLNEKTPKSPRLVLHESKNK</sequence>
<keyword evidence="6 8" id="KW-0472">Membrane</keyword>
<evidence type="ECO:0000256" key="7">
    <source>
        <dbReference type="RuleBase" id="RU362091"/>
    </source>
</evidence>
<dbReference type="EMBL" id="FNED01000008">
    <property type="protein sequence ID" value="SDI81985.1"/>
    <property type="molecule type" value="Genomic_DNA"/>
</dbReference>
<feature type="transmembrane region" description="Helical" evidence="8">
    <location>
        <begin position="317"/>
        <end position="341"/>
    </location>
</feature>
<evidence type="ECO:0000256" key="1">
    <source>
        <dbReference type="ARBA" id="ARBA00004141"/>
    </source>
</evidence>
<keyword evidence="4 8" id="KW-0812">Transmembrane</keyword>
<feature type="transmembrane region" description="Helical" evidence="8">
    <location>
        <begin position="6"/>
        <end position="22"/>
    </location>
</feature>
<feature type="transmembrane region" description="Helical" evidence="8">
    <location>
        <begin position="388"/>
        <end position="407"/>
    </location>
</feature>
<dbReference type="Pfam" id="PF00474">
    <property type="entry name" value="SSF"/>
    <property type="match status" value="1"/>
</dbReference>
<proteinExistence type="inferred from homology"/>
<dbReference type="InterPro" id="IPR050277">
    <property type="entry name" value="Sodium:Solute_Symporter"/>
</dbReference>
<comment type="subcellular location">
    <subcellularLocation>
        <location evidence="1">Membrane</location>
        <topology evidence="1">Multi-pass membrane protein</topology>
    </subcellularLocation>
</comment>
<accession>A0A0M0GYY3</accession>
<dbReference type="GeneID" id="42304834"/>
<reference evidence="9 11" key="1">
    <citation type="submission" date="2015-07" db="EMBL/GenBank/DDBJ databases">
        <title>Fjat-14205 dsm 2895.</title>
        <authorList>
            <person name="Liu B."/>
            <person name="Wang J."/>
            <person name="Zhu Y."/>
            <person name="Liu G."/>
            <person name="Chen Q."/>
            <person name="Chen Z."/>
            <person name="Lan J."/>
            <person name="Che J."/>
            <person name="Ge C."/>
            <person name="Shi H."/>
            <person name="Pan Z."/>
            <person name="Liu X."/>
        </authorList>
    </citation>
    <scope>NUCLEOTIDE SEQUENCE [LARGE SCALE GENOMIC DNA]</scope>
    <source>
        <strain evidence="9 11">DSM 2895</strain>
    </source>
</reference>
<feature type="transmembrane region" description="Helical" evidence="8">
    <location>
        <begin position="235"/>
        <end position="258"/>
    </location>
</feature>
<evidence type="ECO:0000313" key="10">
    <source>
        <dbReference type="EMBL" id="SDI81985.1"/>
    </source>
</evidence>
<reference evidence="10 12" key="2">
    <citation type="submission" date="2016-10" db="EMBL/GenBank/DDBJ databases">
        <authorList>
            <person name="de Groot N.N."/>
        </authorList>
    </citation>
    <scope>NUCLEOTIDE SEQUENCE [LARGE SCALE GENOMIC DNA]</scope>
    <source>
        <strain evidence="10 12">DSM 2895</strain>
    </source>
</reference>
<dbReference type="EMBL" id="LGUG01000004">
    <property type="protein sequence ID" value="KON95165.1"/>
    <property type="molecule type" value="Genomic_DNA"/>
</dbReference>
<dbReference type="STRING" id="47500.AF333_06415"/>
<protein>
    <submittedName>
        <fullName evidence="9">Sodium:solute symporter</fullName>
    </submittedName>
    <submittedName>
        <fullName evidence="10">Solute:Na+ symporter, SSS family</fullName>
    </submittedName>
</protein>
<feature type="transmembrane region" description="Helical" evidence="8">
    <location>
        <begin position="362"/>
        <end position="382"/>
    </location>
</feature>
<dbReference type="InterPro" id="IPR001734">
    <property type="entry name" value="Na/solute_symporter"/>
</dbReference>
<keyword evidence="5 8" id="KW-1133">Transmembrane helix</keyword>
<feature type="transmembrane region" description="Helical" evidence="8">
    <location>
        <begin position="43"/>
        <end position="66"/>
    </location>
</feature>
<feature type="transmembrane region" description="Helical" evidence="8">
    <location>
        <begin position="157"/>
        <end position="176"/>
    </location>
</feature>
<feature type="transmembrane region" description="Helical" evidence="8">
    <location>
        <begin position="457"/>
        <end position="476"/>
    </location>
</feature>
<evidence type="ECO:0000313" key="11">
    <source>
        <dbReference type="Proteomes" id="UP000037269"/>
    </source>
</evidence>
<dbReference type="PANTHER" id="PTHR48086">
    <property type="entry name" value="SODIUM/PROLINE SYMPORTER-RELATED"/>
    <property type="match status" value="1"/>
</dbReference>
<dbReference type="OrthoDB" id="9810181at2"/>
<dbReference type="InterPro" id="IPR038377">
    <property type="entry name" value="Na/Glc_symporter_sf"/>
</dbReference>
<evidence type="ECO:0000256" key="4">
    <source>
        <dbReference type="ARBA" id="ARBA00022692"/>
    </source>
</evidence>
<name>A0A0M0GYY3_ANEMI</name>
<gene>
    <name evidence="9" type="ORF">AF333_06415</name>
    <name evidence="10" type="ORF">SAMN04487909_10853</name>
</gene>
<evidence type="ECO:0000256" key="8">
    <source>
        <dbReference type="SAM" id="Phobius"/>
    </source>
</evidence>
<comment type="similarity">
    <text evidence="2 7">Belongs to the sodium:solute symporter (SSF) (TC 2.A.21) family.</text>
</comment>
<feature type="transmembrane region" description="Helical" evidence="8">
    <location>
        <begin position="118"/>
        <end position="137"/>
    </location>
</feature>
<evidence type="ECO:0000313" key="12">
    <source>
        <dbReference type="Proteomes" id="UP000182836"/>
    </source>
</evidence>
<dbReference type="Proteomes" id="UP000182836">
    <property type="component" value="Unassembled WGS sequence"/>
</dbReference>
<feature type="transmembrane region" description="Helical" evidence="8">
    <location>
        <begin position="270"/>
        <end position="297"/>
    </location>
</feature>
<evidence type="ECO:0000256" key="5">
    <source>
        <dbReference type="ARBA" id="ARBA00022989"/>
    </source>
</evidence>
<dbReference type="CDD" id="cd10322">
    <property type="entry name" value="SLC5sbd"/>
    <property type="match status" value="1"/>
</dbReference>
<dbReference type="Proteomes" id="UP000037269">
    <property type="component" value="Unassembled WGS sequence"/>
</dbReference>
<keyword evidence="11" id="KW-1185">Reference proteome</keyword>
<evidence type="ECO:0000256" key="6">
    <source>
        <dbReference type="ARBA" id="ARBA00023136"/>
    </source>
</evidence>
<feature type="transmembrane region" description="Helical" evidence="8">
    <location>
        <begin position="72"/>
        <end position="91"/>
    </location>
</feature>
<evidence type="ECO:0000313" key="9">
    <source>
        <dbReference type="EMBL" id="KON95165.1"/>
    </source>
</evidence>
<evidence type="ECO:0000256" key="3">
    <source>
        <dbReference type="ARBA" id="ARBA00022448"/>
    </source>
</evidence>
<organism evidence="9 11">
    <name type="scientific">Aneurinibacillus migulanus</name>
    <name type="common">Bacillus migulanus</name>
    <dbReference type="NCBI Taxonomy" id="47500"/>
    <lineage>
        <taxon>Bacteria</taxon>
        <taxon>Bacillati</taxon>
        <taxon>Bacillota</taxon>
        <taxon>Bacilli</taxon>
        <taxon>Bacillales</taxon>
        <taxon>Paenibacillaceae</taxon>
        <taxon>Aneurinibacillus group</taxon>
        <taxon>Aneurinibacillus</taxon>
    </lineage>
</organism>
<dbReference type="PROSITE" id="PS50283">
    <property type="entry name" value="NA_SOLUT_SYMP_3"/>
    <property type="match status" value="1"/>
</dbReference>
<feature type="transmembrane region" description="Helical" evidence="8">
    <location>
        <begin position="188"/>
        <end position="206"/>
    </location>
</feature>
<dbReference type="GO" id="GO:0022857">
    <property type="term" value="F:transmembrane transporter activity"/>
    <property type="evidence" value="ECO:0007669"/>
    <property type="project" value="InterPro"/>
</dbReference>
<evidence type="ECO:0000256" key="2">
    <source>
        <dbReference type="ARBA" id="ARBA00006434"/>
    </source>
</evidence>
<keyword evidence="3" id="KW-0813">Transport</keyword>
<dbReference type="GO" id="GO:0005886">
    <property type="term" value="C:plasma membrane"/>
    <property type="evidence" value="ECO:0007669"/>
    <property type="project" value="TreeGrafter"/>
</dbReference>
<dbReference type="PANTHER" id="PTHR48086:SF8">
    <property type="entry name" value="MONOCARBOXYLIC ACID PERMEASE"/>
    <property type="match status" value="1"/>
</dbReference>
<dbReference type="AlphaFoldDB" id="A0A0M0GYY3"/>
<dbReference type="Gene3D" id="1.20.1730.10">
    <property type="entry name" value="Sodium/glucose cotransporter"/>
    <property type="match status" value="1"/>
</dbReference>
<dbReference type="RefSeq" id="WP_043067398.1">
    <property type="nucleotide sequence ID" value="NZ_BJOA01000060.1"/>
</dbReference>
<feature type="transmembrane region" description="Helical" evidence="8">
    <location>
        <begin position="419"/>
        <end position="437"/>
    </location>
</feature>
<dbReference type="PATRIC" id="fig|47500.12.peg.6765"/>